<protein>
    <submittedName>
        <fullName evidence="4">LytR family transcriptional regulator</fullName>
    </submittedName>
</protein>
<comment type="caution">
    <text evidence="4">The sequence shown here is derived from an EMBL/GenBank/DDBJ whole genome shotgun (WGS) entry which is preliminary data.</text>
</comment>
<feature type="signal peptide" evidence="2">
    <location>
        <begin position="1"/>
        <end position="27"/>
    </location>
</feature>
<dbReference type="PANTHER" id="PTHR33392">
    <property type="entry name" value="POLYISOPRENYL-TEICHOIC ACID--PEPTIDOGLYCAN TEICHOIC ACID TRANSFERASE TAGU"/>
    <property type="match status" value="1"/>
</dbReference>
<dbReference type="InterPro" id="IPR004474">
    <property type="entry name" value="LytR_CpsA_psr"/>
</dbReference>
<gene>
    <name evidence="4" type="ORF">EKO23_12950</name>
</gene>
<dbReference type="Pfam" id="PF03816">
    <property type="entry name" value="LytR_cpsA_psr"/>
    <property type="match status" value="1"/>
</dbReference>
<dbReference type="InterPro" id="IPR050922">
    <property type="entry name" value="LytR/CpsA/Psr_CW_biosynth"/>
</dbReference>
<organism evidence="4 5">
    <name type="scientific">Nocardioides guangzhouensis</name>
    <dbReference type="NCBI Taxonomy" id="2497878"/>
    <lineage>
        <taxon>Bacteria</taxon>
        <taxon>Bacillati</taxon>
        <taxon>Actinomycetota</taxon>
        <taxon>Actinomycetes</taxon>
        <taxon>Propionibacteriales</taxon>
        <taxon>Nocardioidaceae</taxon>
        <taxon>Nocardioides</taxon>
    </lineage>
</organism>
<proteinExistence type="inferred from homology"/>
<dbReference type="Proteomes" id="UP000295198">
    <property type="component" value="Unassembled WGS sequence"/>
</dbReference>
<keyword evidence="5" id="KW-1185">Reference proteome</keyword>
<comment type="similarity">
    <text evidence="1">Belongs to the LytR/CpsA/Psr (LCP) family.</text>
</comment>
<dbReference type="NCBIfam" id="TIGR00350">
    <property type="entry name" value="lytR_cpsA_psr"/>
    <property type="match status" value="1"/>
</dbReference>
<dbReference type="Gene3D" id="3.40.630.190">
    <property type="entry name" value="LCP protein"/>
    <property type="match status" value="1"/>
</dbReference>
<reference evidence="4 5" key="1">
    <citation type="submission" date="2019-01" db="EMBL/GenBank/DDBJ databases">
        <title>Nocardioides guangzhouensis sp. nov., an actinobacterium isolated from soil.</title>
        <authorList>
            <person name="Fu Y."/>
            <person name="Cai Y."/>
            <person name="Lin Z."/>
            <person name="Chen P."/>
        </authorList>
    </citation>
    <scope>NUCLEOTIDE SEQUENCE [LARGE SCALE GENOMIC DNA]</scope>
    <source>
        <strain evidence="4 5">130</strain>
    </source>
</reference>
<sequence length="305" mass="32478">MTPRMHAHRHLARRVALALLVVLALGAAPDAAVHPAAFSVVGTADAKAVDFEDGIVFFLVLGSDARDGQDVRQGNADAIELVALDFDTGNAAALAIPRDTWMDIPGKRFGRINESLSLGGPELVAESVEQLVGIRADYVLTSGFDGFVSMVDRVGPLTVYADAPVHPTGGRPVRRGLNRMDGEQALAFARERRQLARSDFDRIENQQSLMKAILRSLRQGEDQEGFMEGGSLAALRSLDTDLAPVELYRLAQAVTTFPLSRVTTCTVPGVPDRLPSGADVIRVDPAVAGAAGGDLEDARLGRDCG</sequence>
<evidence type="ECO:0000313" key="4">
    <source>
        <dbReference type="EMBL" id="RYP85380.1"/>
    </source>
</evidence>
<evidence type="ECO:0000256" key="1">
    <source>
        <dbReference type="ARBA" id="ARBA00006068"/>
    </source>
</evidence>
<evidence type="ECO:0000259" key="3">
    <source>
        <dbReference type="Pfam" id="PF03816"/>
    </source>
</evidence>
<feature type="domain" description="Cell envelope-related transcriptional attenuator" evidence="3">
    <location>
        <begin position="75"/>
        <end position="217"/>
    </location>
</feature>
<name>A0A4Q4ZBL1_9ACTN</name>
<dbReference type="PANTHER" id="PTHR33392:SF6">
    <property type="entry name" value="POLYISOPRENYL-TEICHOIC ACID--PEPTIDOGLYCAN TEICHOIC ACID TRANSFERASE TAGU"/>
    <property type="match status" value="1"/>
</dbReference>
<dbReference type="EMBL" id="SDKM01000017">
    <property type="protein sequence ID" value="RYP85380.1"/>
    <property type="molecule type" value="Genomic_DNA"/>
</dbReference>
<dbReference type="AlphaFoldDB" id="A0A4Q4ZBL1"/>
<keyword evidence="2" id="KW-0732">Signal</keyword>
<evidence type="ECO:0000256" key="2">
    <source>
        <dbReference type="SAM" id="SignalP"/>
    </source>
</evidence>
<evidence type="ECO:0000313" key="5">
    <source>
        <dbReference type="Proteomes" id="UP000295198"/>
    </source>
</evidence>
<feature type="chain" id="PRO_5039225482" evidence="2">
    <location>
        <begin position="28"/>
        <end position="305"/>
    </location>
</feature>
<accession>A0A4Q4ZBL1</accession>